<dbReference type="GO" id="GO:0005615">
    <property type="term" value="C:extracellular space"/>
    <property type="evidence" value="ECO:0007669"/>
    <property type="project" value="InterPro"/>
</dbReference>
<organism evidence="4 5">
    <name type="scientific">Canavalia gladiata</name>
    <name type="common">Sword bean</name>
    <name type="synonym">Dolichos gladiatus</name>
    <dbReference type="NCBI Taxonomy" id="3824"/>
    <lineage>
        <taxon>Eukaryota</taxon>
        <taxon>Viridiplantae</taxon>
        <taxon>Streptophyta</taxon>
        <taxon>Embryophyta</taxon>
        <taxon>Tracheophyta</taxon>
        <taxon>Spermatophyta</taxon>
        <taxon>Magnoliopsida</taxon>
        <taxon>eudicotyledons</taxon>
        <taxon>Gunneridae</taxon>
        <taxon>Pentapetalae</taxon>
        <taxon>rosids</taxon>
        <taxon>fabids</taxon>
        <taxon>Fabales</taxon>
        <taxon>Fabaceae</taxon>
        <taxon>Papilionoideae</taxon>
        <taxon>50 kb inversion clade</taxon>
        <taxon>NPAAA clade</taxon>
        <taxon>indigoferoid/millettioid clade</taxon>
        <taxon>Phaseoleae</taxon>
        <taxon>Canavalia</taxon>
    </lineage>
</organism>
<proteinExistence type="inferred from homology"/>
<dbReference type="AlphaFoldDB" id="A0AAN9PYV8"/>
<reference evidence="4 5" key="1">
    <citation type="submission" date="2024-01" db="EMBL/GenBank/DDBJ databases">
        <title>The genomes of 5 underutilized Papilionoideae crops provide insights into root nodulation and disease resistanc.</title>
        <authorList>
            <person name="Jiang F."/>
        </authorList>
    </citation>
    <scope>NUCLEOTIDE SEQUENCE [LARGE SCALE GENOMIC DNA]</scope>
    <source>
        <strain evidence="4">LVBAO_FW01</strain>
        <tissue evidence="4">Leaves</tissue>
    </source>
</reference>
<comment type="similarity">
    <text evidence="1 2">Belongs to the serpin family.</text>
</comment>
<evidence type="ECO:0000259" key="3">
    <source>
        <dbReference type="SMART" id="SM00093"/>
    </source>
</evidence>
<evidence type="ECO:0000256" key="2">
    <source>
        <dbReference type="RuleBase" id="RU000411"/>
    </source>
</evidence>
<comment type="caution">
    <text evidence="4">The sequence shown here is derived from an EMBL/GenBank/DDBJ whole genome shotgun (WGS) entry which is preliminary data.</text>
</comment>
<dbReference type="Gene3D" id="2.30.39.10">
    <property type="entry name" value="Alpha-1-antitrypsin, domain 1"/>
    <property type="match status" value="1"/>
</dbReference>
<dbReference type="SUPFAM" id="SSF56574">
    <property type="entry name" value="Serpins"/>
    <property type="match status" value="1"/>
</dbReference>
<protein>
    <recommendedName>
        <fullName evidence="3">Serpin domain-containing protein</fullName>
    </recommendedName>
</protein>
<dbReference type="PANTHER" id="PTHR11461:SF340">
    <property type="entry name" value="SERPIN DOMAIN-CONTAINING PROTEIN"/>
    <property type="match status" value="1"/>
</dbReference>
<keyword evidence="5" id="KW-1185">Reference proteome</keyword>
<sequence length="403" mass="45759">MESPFQMQNASFKTNFCLQLAYKVMLKQVENGSNVVYSPLSLHIIMSLLAAGTKGKTLHQLLSVLGSESIHEVNSLSSQIISNIQHAEGSGKHNSGPILSFITGAWVEQSFGLKKSFEEVVKQVYRSSQVKEVDFINKCFEVRKEVNAWANNATSGLIKELLPEDSLSELTRLIFVNAMYFRGEWPWNQRFDASKTKTKTFNLLNGQKVKVPFMTNFEYVNYNYKSFQTFKILQIPYQSGDNNPLRFSMYFFLPHDKDGLPNLIHTLNSNTEFLNQNFGLHKVNIPHFWIPRFKFSFDFEAKEDMENLGLTLPFKTSGELTEISDSPFSSELYVSKIFHKACIEVNEEGTEASASTAVIINQQCAMIVMPSFVADHPFVFMIREETSMAVFFIGAVVNPFLAS</sequence>
<dbReference type="InterPro" id="IPR042178">
    <property type="entry name" value="Serpin_sf_1"/>
</dbReference>
<dbReference type="EMBL" id="JAYMYQ010000008">
    <property type="protein sequence ID" value="KAK7316266.1"/>
    <property type="molecule type" value="Genomic_DNA"/>
</dbReference>
<dbReference type="InterPro" id="IPR023795">
    <property type="entry name" value="Serpin_CS"/>
</dbReference>
<dbReference type="InterPro" id="IPR023796">
    <property type="entry name" value="Serpin_dom"/>
</dbReference>
<gene>
    <name evidence="4" type="ORF">VNO77_35167</name>
</gene>
<feature type="domain" description="Serpin" evidence="3">
    <location>
        <begin position="18"/>
        <end position="399"/>
    </location>
</feature>
<dbReference type="Proteomes" id="UP001367508">
    <property type="component" value="Unassembled WGS sequence"/>
</dbReference>
<dbReference type="InterPro" id="IPR000215">
    <property type="entry name" value="Serpin_fam"/>
</dbReference>
<dbReference type="SMART" id="SM00093">
    <property type="entry name" value="SERPIN"/>
    <property type="match status" value="1"/>
</dbReference>
<dbReference type="PANTHER" id="PTHR11461">
    <property type="entry name" value="SERINE PROTEASE INHIBITOR, SERPIN"/>
    <property type="match status" value="1"/>
</dbReference>
<accession>A0AAN9PYV8</accession>
<evidence type="ECO:0000313" key="4">
    <source>
        <dbReference type="EMBL" id="KAK7316266.1"/>
    </source>
</evidence>
<dbReference type="InterPro" id="IPR042185">
    <property type="entry name" value="Serpin_sf_2"/>
</dbReference>
<dbReference type="InterPro" id="IPR036186">
    <property type="entry name" value="Serpin_sf"/>
</dbReference>
<dbReference type="Pfam" id="PF00079">
    <property type="entry name" value="Serpin"/>
    <property type="match status" value="1"/>
</dbReference>
<dbReference type="GO" id="GO:0004867">
    <property type="term" value="F:serine-type endopeptidase inhibitor activity"/>
    <property type="evidence" value="ECO:0007669"/>
    <property type="project" value="InterPro"/>
</dbReference>
<dbReference type="Gene3D" id="3.30.497.10">
    <property type="entry name" value="Antithrombin, subunit I, domain 2"/>
    <property type="match status" value="1"/>
</dbReference>
<name>A0AAN9PYV8_CANGL</name>
<evidence type="ECO:0000313" key="5">
    <source>
        <dbReference type="Proteomes" id="UP001367508"/>
    </source>
</evidence>
<dbReference type="CDD" id="cd02043">
    <property type="entry name" value="serpinP_plants"/>
    <property type="match status" value="1"/>
</dbReference>
<evidence type="ECO:0000256" key="1">
    <source>
        <dbReference type="ARBA" id="ARBA00009500"/>
    </source>
</evidence>
<dbReference type="PROSITE" id="PS00284">
    <property type="entry name" value="SERPIN"/>
    <property type="match status" value="1"/>
</dbReference>